<reference evidence="6" key="2">
    <citation type="journal article" date="2021" name="PeerJ">
        <title>Extensive microbial diversity within the chicken gut microbiome revealed by metagenomics and culture.</title>
        <authorList>
            <person name="Gilroy R."/>
            <person name="Ravi A."/>
            <person name="Getino M."/>
            <person name="Pursley I."/>
            <person name="Horton D.L."/>
            <person name="Alikhan N.F."/>
            <person name="Baker D."/>
            <person name="Gharbi K."/>
            <person name="Hall N."/>
            <person name="Watson M."/>
            <person name="Adriaenssens E.M."/>
            <person name="Foster-Nyarko E."/>
            <person name="Jarju S."/>
            <person name="Secka A."/>
            <person name="Antonio M."/>
            <person name="Oren A."/>
            <person name="Chaudhuri R.R."/>
            <person name="La Ragione R."/>
            <person name="Hildebrand F."/>
            <person name="Pallen M.J."/>
        </authorList>
    </citation>
    <scope>NUCLEOTIDE SEQUENCE</scope>
    <source>
        <strain evidence="6">ChiSjej1B19-7085</strain>
    </source>
</reference>
<dbReference type="Pfam" id="PF25917">
    <property type="entry name" value="BSH_RND"/>
    <property type="match status" value="1"/>
</dbReference>
<evidence type="ECO:0000259" key="3">
    <source>
        <dbReference type="Pfam" id="PF25917"/>
    </source>
</evidence>
<evidence type="ECO:0000256" key="2">
    <source>
        <dbReference type="SAM" id="MobiDB-lite"/>
    </source>
</evidence>
<dbReference type="SUPFAM" id="SSF111369">
    <property type="entry name" value="HlyD-like secretion proteins"/>
    <property type="match status" value="2"/>
</dbReference>
<dbReference type="Gene3D" id="1.10.287.470">
    <property type="entry name" value="Helix hairpin bin"/>
    <property type="match status" value="2"/>
</dbReference>
<feature type="coiled-coil region" evidence="1">
    <location>
        <begin position="309"/>
        <end position="350"/>
    </location>
</feature>
<proteinExistence type="predicted"/>
<dbReference type="Gene3D" id="2.40.30.170">
    <property type="match status" value="2"/>
</dbReference>
<gene>
    <name evidence="6" type="ORF">IAA54_07180</name>
</gene>
<dbReference type="InterPro" id="IPR058636">
    <property type="entry name" value="Beta-barrel_YknX"/>
</dbReference>
<dbReference type="Pfam" id="PF25973">
    <property type="entry name" value="BSH_CzcB"/>
    <property type="match status" value="1"/>
</dbReference>
<feature type="region of interest" description="Disordered" evidence="2">
    <location>
        <begin position="563"/>
        <end position="582"/>
    </location>
</feature>
<feature type="coiled-coil region" evidence="1">
    <location>
        <begin position="112"/>
        <end position="146"/>
    </location>
</feature>
<feature type="domain" description="Multidrug resistance protein MdtA-like barrel-sandwich hybrid" evidence="3">
    <location>
        <begin position="80"/>
        <end position="112"/>
    </location>
</feature>
<dbReference type="Pfam" id="PF25990">
    <property type="entry name" value="Beta-barrel_YknX"/>
    <property type="match status" value="1"/>
</dbReference>
<dbReference type="PANTHER" id="PTHR30469">
    <property type="entry name" value="MULTIDRUG RESISTANCE PROTEIN MDTA"/>
    <property type="match status" value="1"/>
</dbReference>
<dbReference type="Gene3D" id="2.40.420.20">
    <property type="match status" value="1"/>
</dbReference>
<sequence>MQKKKSPAAAVKRIFGKKWVRMLLVLLILAGAAWIALPRVLVMIQQPSGETENVLTATVERRTIESSMTGSSTLEALDTYEVTATVTGDVIEANFEEGDTVQEGDVLYRIDTDDADEDIESAQTNLERMQERYNDALEDYNEAAETYASLNYTADDSYYIETLYVKDGDSIQNGTIIADIYDDSVMTLKVPFLTGYADQIEVGMEAQVTISETNETLAGTVSAVSSLPQTTSGGSIVRMVSIEVDNPGGLSTANTASATVDGMPCSGDGSFTPILDEQLTADLAADIATVTVAEGSHVNAGDTLFTLDSESVTDQLENVESALETAEENLEDAQTQLENQQDRLADYEITAPISGQIISKLSKVGDTLGTSSSSSTNTMALIYDMSALTFEMSVDEMDILNVEAGQTVEVTADALEGQTFTGVVTNVSLSSSYSNGVTNYPVTVRIDEIGDLLPGMNVTGKIIIEQSEDALAIPAEALMRGNQVYVQDDSVTESVDGVPAGFRAVEVETGLISTDYVEILSGLEEGDVVYIDPTTSTGSNAGMMGMMPGGMGGGMPGGGGGMPGGGGGMPGGGGMGGGPGGF</sequence>
<comment type="caution">
    <text evidence="6">The sequence shown here is derived from an EMBL/GenBank/DDBJ whole genome shotgun (WGS) entry which is preliminary data.</text>
</comment>
<protein>
    <submittedName>
        <fullName evidence="6">HlyD family efflux transporter periplasmic adaptor subunit</fullName>
    </submittedName>
</protein>
<feature type="domain" description="CzcB-like barrel-sandwich hybrid" evidence="4">
    <location>
        <begin position="280"/>
        <end position="370"/>
    </location>
</feature>
<feature type="domain" description="YknX-like beta-barrel" evidence="5">
    <location>
        <begin position="392"/>
        <end position="459"/>
    </location>
</feature>
<dbReference type="InterPro" id="IPR058625">
    <property type="entry name" value="MdtA-like_BSH"/>
</dbReference>
<dbReference type="Gene3D" id="2.40.50.100">
    <property type="match status" value="2"/>
</dbReference>
<organism evidence="6 7">
    <name type="scientific">Candidatus Gallacutalibacter pullicola</name>
    <dbReference type="NCBI Taxonomy" id="2840830"/>
    <lineage>
        <taxon>Bacteria</taxon>
        <taxon>Bacillati</taxon>
        <taxon>Bacillota</taxon>
        <taxon>Clostridia</taxon>
        <taxon>Eubacteriales</taxon>
        <taxon>Candidatus Gallacutalibacter</taxon>
    </lineage>
</organism>
<evidence type="ECO:0000259" key="5">
    <source>
        <dbReference type="Pfam" id="PF25990"/>
    </source>
</evidence>
<dbReference type="GO" id="GO:1990281">
    <property type="term" value="C:efflux pump complex"/>
    <property type="evidence" value="ECO:0007669"/>
    <property type="project" value="TreeGrafter"/>
</dbReference>
<reference evidence="6" key="1">
    <citation type="submission" date="2020-10" db="EMBL/GenBank/DDBJ databases">
        <authorList>
            <person name="Gilroy R."/>
        </authorList>
    </citation>
    <scope>NUCLEOTIDE SEQUENCE</scope>
    <source>
        <strain evidence="6">ChiSjej1B19-7085</strain>
    </source>
</reference>
<dbReference type="EMBL" id="DVHF01000082">
    <property type="protein sequence ID" value="HIR57436.1"/>
    <property type="molecule type" value="Genomic_DNA"/>
</dbReference>
<evidence type="ECO:0000259" key="4">
    <source>
        <dbReference type="Pfam" id="PF25973"/>
    </source>
</evidence>
<dbReference type="InterPro" id="IPR058647">
    <property type="entry name" value="BSH_CzcB-like"/>
</dbReference>
<evidence type="ECO:0000256" key="1">
    <source>
        <dbReference type="SAM" id="Coils"/>
    </source>
</evidence>
<evidence type="ECO:0000313" key="7">
    <source>
        <dbReference type="Proteomes" id="UP000886785"/>
    </source>
</evidence>
<dbReference type="PANTHER" id="PTHR30469:SF33">
    <property type="entry name" value="SLR1207 PROTEIN"/>
    <property type="match status" value="1"/>
</dbReference>
<evidence type="ECO:0000313" key="6">
    <source>
        <dbReference type="EMBL" id="HIR57436.1"/>
    </source>
</evidence>
<keyword evidence="1" id="KW-0175">Coiled coil</keyword>
<dbReference type="GO" id="GO:0015562">
    <property type="term" value="F:efflux transmembrane transporter activity"/>
    <property type="evidence" value="ECO:0007669"/>
    <property type="project" value="TreeGrafter"/>
</dbReference>
<name>A0A9D1DR56_9FIRM</name>
<dbReference type="AlphaFoldDB" id="A0A9D1DR56"/>
<dbReference type="Proteomes" id="UP000886785">
    <property type="component" value="Unassembled WGS sequence"/>
</dbReference>
<accession>A0A9D1DR56</accession>